<evidence type="ECO:0000313" key="10">
    <source>
        <dbReference type="Proteomes" id="UP000289946"/>
    </source>
</evidence>
<comment type="caution">
    <text evidence="9">The sequence shown here is derived from an EMBL/GenBank/DDBJ whole genome shotgun (WGS) entry which is preliminary data.</text>
</comment>
<dbReference type="InterPro" id="IPR051692">
    <property type="entry name" value="OMP-like"/>
</dbReference>
<accession>A0A4Q0SPJ4</accession>
<proteinExistence type="inferred from homology"/>
<reference evidence="8 10" key="2">
    <citation type="submission" date="2018-10" db="EMBL/GenBank/DDBJ databases">
        <title>Bradyrhizobium sp. nov., isolated from effective nodules of peanut in China.</title>
        <authorList>
            <person name="Li Y."/>
        </authorList>
    </citation>
    <scope>NUCLEOTIDE SEQUENCE [LARGE SCALE GENOMIC DNA]</scope>
    <source>
        <strain evidence="8 10">CCBAU 51781</strain>
    </source>
</reference>
<dbReference type="InterPro" id="IPR011250">
    <property type="entry name" value="OMP/PagP_B-barrel"/>
</dbReference>
<name>A0A4Q0SPJ4_9BRAD</name>
<protein>
    <submittedName>
        <fullName evidence="8">Porin family protein</fullName>
    </submittedName>
</protein>
<gene>
    <name evidence="8" type="ORF">EAS62_08185</name>
    <name evidence="9" type="ORF">XH94_15115</name>
</gene>
<dbReference type="GO" id="GO:0009279">
    <property type="term" value="C:cell outer membrane"/>
    <property type="evidence" value="ECO:0007669"/>
    <property type="project" value="UniProtKB-SubCell"/>
</dbReference>
<evidence type="ECO:0000256" key="1">
    <source>
        <dbReference type="ARBA" id="ARBA00004442"/>
    </source>
</evidence>
<feature type="domain" description="Outer membrane protein beta-barrel" evidence="7">
    <location>
        <begin position="22"/>
        <end position="262"/>
    </location>
</feature>
<dbReference type="PANTHER" id="PTHR34001">
    <property type="entry name" value="BLL7405 PROTEIN"/>
    <property type="match status" value="1"/>
</dbReference>
<evidence type="ECO:0000313" key="9">
    <source>
        <dbReference type="EMBL" id="RXH40071.1"/>
    </source>
</evidence>
<feature type="chain" id="PRO_5020940532" evidence="6">
    <location>
        <begin position="21"/>
        <end position="271"/>
    </location>
</feature>
<evidence type="ECO:0000259" key="7">
    <source>
        <dbReference type="Pfam" id="PF13505"/>
    </source>
</evidence>
<dbReference type="SUPFAM" id="SSF56925">
    <property type="entry name" value="OMPA-like"/>
    <property type="match status" value="1"/>
</dbReference>
<dbReference type="Pfam" id="PF13505">
    <property type="entry name" value="OMP_b-brl"/>
    <property type="match status" value="1"/>
</dbReference>
<keyword evidence="10" id="KW-1185">Reference proteome</keyword>
<organism evidence="9 11">
    <name type="scientific">Bradyrhizobium zhanjiangense</name>
    <dbReference type="NCBI Taxonomy" id="1325107"/>
    <lineage>
        <taxon>Bacteria</taxon>
        <taxon>Pseudomonadati</taxon>
        <taxon>Pseudomonadota</taxon>
        <taxon>Alphaproteobacteria</taxon>
        <taxon>Hyphomicrobiales</taxon>
        <taxon>Nitrobacteraceae</taxon>
        <taxon>Bradyrhizobium</taxon>
    </lineage>
</organism>
<comment type="subcellular location">
    <subcellularLocation>
        <location evidence="1">Cell outer membrane</location>
    </subcellularLocation>
</comment>
<sequence>MKRVVMGIVAASLVASSALAADLASKPYVKAPAMVDPIWSWTGFYAGANGGYSWGRSNASVLPTSPLGVNIRQNVDGGLGGVQVGYNWQVDPKWVLGVEADIQGTGERGRSIDPLLAVRIGSIGLSGSTNSSTDFPWFATFRGRAGLLADPSLLLYATGGLAVGEVKFGTQATLTAQLFDGNSNTPIGGPVTVVGPAVSESKTRWGWTAGAGVEKKFNRNWSAKLEYLYIDLGSATYFSGTANSTSVSFHDHVVRAGFNYAFNPTPVVAKY</sequence>
<keyword evidence="4" id="KW-0998">Cell outer membrane</keyword>
<dbReference type="Proteomes" id="UP000290565">
    <property type="component" value="Unassembled WGS sequence"/>
</dbReference>
<keyword evidence="3" id="KW-0472">Membrane</keyword>
<evidence type="ECO:0000256" key="5">
    <source>
        <dbReference type="ARBA" id="ARBA00038306"/>
    </source>
</evidence>
<dbReference type="AlphaFoldDB" id="A0A4Q0SPJ4"/>
<dbReference type="Proteomes" id="UP000289946">
    <property type="component" value="Unassembled WGS sequence"/>
</dbReference>
<evidence type="ECO:0000256" key="2">
    <source>
        <dbReference type="ARBA" id="ARBA00022729"/>
    </source>
</evidence>
<dbReference type="Gene3D" id="2.40.160.20">
    <property type="match status" value="1"/>
</dbReference>
<evidence type="ECO:0000313" key="11">
    <source>
        <dbReference type="Proteomes" id="UP000290565"/>
    </source>
</evidence>
<dbReference type="EMBL" id="LBJM01000045">
    <property type="protein sequence ID" value="RXH40071.1"/>
    <property type="molecule type" value="Genomic_DNA"/>
</dbReference>
<evidence type="ECO:0000256" key="3">
    <source>
        <dbReference type="ARBA" id="ARBA00023136"/>
    </source>
</evidence>
<keyword evidence="2 6" id="KW-0732">Signal</keyword>
<reference evidence="9 11" key="1">
    <citation type="submission" date="2015-04" db="EMBL/GenBank/DDBJ databases">
        <title>Comparative genomics of rhizobia nodulating Arachis hypogaea in China.</title>
        <authorList>
            <person name="Li Y."/>
        </authorList>
    </citation>
    <scope>NUCLEOTIDE SEQUENCE [LARGE SCALE GENOMIC DNA]</scope>
    <source>
        <strain evidence="9 11">CCBAU 51787</strain>
    </source>
</reference>
<dbReference type="InterPro" id="IPR027385">
    <property type="entry name" value="Beta-barrel_OMP"/>
</dbReference>
<dbReference type="EMBL" id="RDRA01000004">
    <property type="protein sequence ID" value="RXG97736.1"/>
    <property type="molecule type" value="Genomic_DNA"/>
</dbReference>
<evidence type="ECO:0000256" key="6">
    <source>
        <dbReference type="SAM" id="SignalP"/>
    </source>
</evidence>
<feature type="signal peptide" evidence="6">
    <location>
        <begin position="1"/>
        <end position="20"/>
    </location>
</feature>
<evidence type="ECO:0000313" key="8">
    <source>
        <dbReference type="EMBL" id="RXG97736.1"/>
    </source>
</evidence>
<dbReference type="PANTHER" id="PTHR34001:SF3">
    <property type="entry name" value="BLL7405 PROTEIN"/>
    <property type="match status" value="1"/>
</dbReference>
<comment type="similarity">
    <text evidence="5">Belongs to the Omp25/RopB family.</text>
</comment>
<evidence type="ECO:0000256" key="4">
    <source>
        <dbReference type="ARBA" id="ARBA00023237"/>
    </source>
</evidence>